<keyword evidence="1" id="KW-0175">Coiled coil</keyword>
<organism evidence="3 4">
    <name type="scientific">Thioploca ingrica</name>
    <dbReference type="NCBI Taxonomy" id="40754"/>
    <lineage>
        <taxon>Bacteria</taxon>
        <taxon>Pseudomonadati</taxon>
        <taxon>Pseudomonadota</taxon>
        <taxon>Gammaproteobacteria</taxon>
        <taxon>Thiotrichales</taxon>
        <taxon>Thiotrichaceae</taxon>
        <taxon>Thioploca</taxon>
    </lineage>
</organism>
<protein>
    <recommendedName>
        <fullName evidence="2">Putative restriction endonuclease domain-containing protein</fullName>
    </recommendedName>
</protein>
<name>A0A090AKK7_9GAMM</name>
<dbReference type="SUPFAM" id="SSF52980">
    <property type="entry name" value="Restriction endonuclease-like"/>
    <property type="match status" value="1"/>
</dbReference>
<dbReference type="InterPro" id="IPR011335">
    <property type="entry name" value="Restrct_endonuc-II-like"/>
</dbReference>
<sequence length="267" mass="30645">MLNAALNEPEWIPQLSLPTQDDLPCDDGIPMETERHKKQMDLLIYPLESWLNQRGYVGGNMFVYYSLKQVRYQDFKGPDVFVVLGVPRVERKSWVVWEEGKSPDVVIELLSESTATYDKGEKKQIYQDRLKVSEYYWFDPFAPEDWAGFELKGGSYEPILPDERGHLVSQRLELTLVRWSGVYAGVEAIWLRWATLSGEVLPTAQEISDREMRRADAEAKRAKVEAQRANAEAQRAILAEQRIAAEIEARQAAEVEIARLQTLLANK</sequence>
<evidence type="ECO:0000313" key="3">
    <source>
        <dbReference type="EMBL" id="BAP56187.1"/>
    </source>
</evidence>
<evidence type="ECO:0000313" key="4">
    <source>
        <dbReference type="Proteomes" id="UP000031623"/>
    </source>
</evidence>
<dbReference type="InterPro" id="IPR012296">
    <property type="entry name" value="Nuclease_put_TT1808"/>
</dbReference>
<dbReference type="InterPro" id="IPR008538">
    <property type="entry name" value="Uma2"/>
</dbReference>
<feature type="coiled-coil region" evidence="1">
    <location>
        <begin position="207"/>
        <end position="248"/>
    </location>
</feature>
<dbReference type="Gene3D" id="3.90.1570.10">
    <property type="entry name" value="tt1808, chain A"/>
    <property type="match status" value="1"/>
</dbReference>
<dbReference type="PANTHER" id="PTHR33352:SF3">
    <property type="entry name" value="SLR1612 PROTEIN"/>
    <property type="match status" value="1"/>
</dbReference>
<feature type="domain" description="Putative restriction endonuclease" evidence="2">
    <location>
        <begin position="30"/>
        <end position="172"/>
    </location>
</feature>
<gene>
    <name evidence="3" type="ORF">THII_1890</name>
</gene>
<dbReference type="PANTHER" id="PTHR33352">
    <property type="entry name" value="SLR1095 PROTEIN"/>
    <property type="match status" value="1"/>
</dbReference>
<dbReference type="STRING" id="40754.THII_1890"/>
<dbReference type="EMBL" id="AP014633">
    <property type="protein sequence ID" value="BAP56187.1"/>
    <property type="molecule type" value="Genomic_DNA"/>
</dbReference>
<evidence type="ECO:0000256" key="1">
    <source>
        <dbReference type="SAM" id="Coils"/>
    </source>
</evidence>
<dbReference type="HOGENOM" id="CLU_075279_1_1_6"/>
<dbReference type="KEGG" id="tig:THII_1890"/>
<proteinExistence type="predicted"/>
<keyword evidence="4" id="KW-1185">Reference proteome</keyword>
<evidence type="ECO:0000259" key="2">
    <source>
        <dbReference type="Pfam" id="PF05685"/>
    </source>
</evidence>
<accession>A0A090AKK7</accession>
<reference evidence="3" key="1">
    <citation type="journal article" date="2014" name="ISME J.">
        <title>Ecophysiology of Thioploca ingrica as revealed by the complete genome sequence supplemented with proteomic evidence.</title>
        <authorList>
            <person name="Kojima H."/>
            <person name="Ogura Y."/>
            <person name="Yamamoto N."/>
            <person name="Togashi T."/>
            <person name="Mori H."/>
            <person name="Watanabe T."/>
            <person name="Nemoto F."/>
            <person name="Kurokawa K."/>
            <person name="Hayashi T."/>
            <person name="Fukui M."/>
        </authorList>
    </citation>
    <scope>NUCLEOTIDE SEQUENCE [LARGE SCALE GENOMIC DNA]</scope>
</reference>
<dbReference type="OrthoDB" id="5765693at2"/>
<dbReference type="Proteomes" id="UP000031623">
    <property type="component" value="Chromosome"/>
</dbReference>
<dbReference type="Pfam" id="PF05685">
    <property type="entry name" value="Uma2"/>
    <property type="match status" value="1"/>
</dbReference>
<dbReference type="CDD" id="cd06260">
    <property type="entry name" value="DUF820-like"/>
    <property type="match status" value="1"/>
</dbReference>
<dbReference type="AlphaFoldDB" id="A0A090AKK7"/>